<feature type="region of interest" description="Disordered" evidence="1">
    <location>
        <begin position="129"/>
        <end position="173"/>
    </location>
</feature>
<evidence type="ECO:0000313" key="4">
    <source>
        <dbReference type="Proteomes" id="UP000006352"/>
    </source>
</evidence>
<name>J4G6P3_9APHY</name>
<dbReference type="EMBL" id="HE797056">
    <property type="protein sequence ID" value="CCM01918.1"/>
    <property type="molecule type" value="Genomic_DNA"/>
</dbReference>
<dbReference type="RefSeq" id="XP_012181201.1">
    <property type="nucleotide sequence ID" value="XM_012325811.1"/>
</dbReference>
<dbReference type="HOGENOM" id="CLU_1402468_0_0_1"/>
<keyword evidence="2" id="KW-0472">Membrane</keyword>
<keyword evidence="4" id="KW-1185">Reference proteome</keyword>
<keyword evidence="2" id="KW-0812">Transmembrane</keyword>
<evidence type="ECO:0000256" key="1">
    <source>
        <dbReference type="SAM" id="MobiDB-lite"/>
    </source>
</evidence>
<proteinExistence type="predicted"/>
<evidence type="ECO:0000256" key="2">
    <source>
        <dbReference type="SAM" id="Phobius"/>
    </source>
</evidence>
<organism evidence="3 4">
    <name type="scientific">Fibroporia radiculosa</name>
    <dbReference type="NCBI Taxonomy" id="599839"/>
    <lineage>
        <taxon>Eukaryota</taxon>
        <taxon>Fungi</taxon>
        <taxon>Dikarya</taxon>
        <taxon>Basidiomycota</taxon>
        <taxon>Agaricomycotina</taxon>
        <taxon>Agaricomycetes</taxon>
        <taxon>Polyporales</taxon>
        <taxon>Fibroporiaceae</taxon>
        <taxon>Fibroporia</taxon>
    </lineage>
</organism>
<dbReference type="Proteomes" id="UP000006352">
    <property type="component" value="Unassembled WGS sequence"/>
</dbReference>
<dbReference type="AlphaFoldDB" id="J4G6P3"/>
<dbReference type="GeneID" id="24096829"/>
<sequence length="173" mass="18603">MPAVTFVVDAETPQQSGQAVLHGRRDLVPLISGSVSGATIGIAWIVGLLMYAYKRWKGHQAVRNAGLRSHRELDVPPPKPEAFIIPPDPAVIQGIRAPGERIVPDDPKADVRAQPEHAKTIPLARTEVKGGKEKEPGVVSASQLSTHSLPATIHTQQETCSLSSRHTRRVADG</sequence>
<feature type="transmembrane region" description="Helical" evidence="2">
    <location>
        <begin position="30"/>
        <end position="53"/>
    </location>
</feature>
<accession>J4G6P3</accession>
<dbReference type="OrthoDB" id="3184377at2759"/>
<keyword evidence="2" id="KW-1133">Transmembrane helix</keyword>
<evidence type="ECO:0000313" key="3">
    <source>
        <dbReference type="EMBL" id="CCM01918.1"/>
    </source>
</evidence>
<gene>
    <name evidence="3" type="ORF">FIBRA_03990</name>
</gene>
<dbReference type="InParanoid" id="J4G6P3"/>
<feature type="compositionally biased region" description="Polar residues" evidence="1">
    <location>
        <begin position="140"/>
        <end position="164"/>
    </location>
</feature>
<protein>
    <submittedName>
        <fullName evidence="3">Uncharacterized protein</fullName>
    </submittedName>
</protein>
<reference evidence="3 4" key="1">
    <citation type="journal article" date="2012" name="Appl. Environ. Microbiol.">
        <title>Short-read sequencing for genomic analysis of the brown rot fungus Fibroporia radiculosa.</title>
        <authorList>
            <person name="Tang J.D."/>
            <person name="Perkins A.D."/>
            <person name="Sonstegard T.S."/>
            <person name="Schroeder S.G."/>
            <person name="Burgess S.C."/>
            <person name="Diehl S.V."/>
        </authorList>
    </citation>
    <scope>NUCLEOTIDE SEQUENCE [LARGE SCALE GENOMIC DNA]</scope>
    <source>
        <strain evidence="3 4">TFFH 294</strain>
    </source>
</reference>